<dbReference type="Proteomes" id="UP000541444">
    <property type="component" value="Unassembled WGS sequence"/>
</dbReference>
<gene>
    <name evidence="2" type="ORF">GIB67_031452</name>
</gene>
<accession>A0A7J7MBH6</accession>
<comment type="caution">
    <text evidence="2">The sequence shown here is derived from an EMBL/GenBank/DDBJ whole genome shotgun (WGS) entry which is preliminary data.</text>
</comment>
<dbReference type="EMBL" id="JACGCM010001655">
    <property type="protein sequence ID" value="KAF6152130.1"/>
    <property type="molecule type" value="Genomic_DNA"/>
</dbReference>
<keyword evidence="3" id="KW-1185">Reference proteome</keyword>
<protein>
    <submittedName>
        <fullName evidence="2">Uncharacterized protein</fullName>
    </submittedName>
</protein>
<proteinExistence type="predicted"/>
<evidence type="ECO:0000256" key="1">
    <source>
        <dbReference type="SAM" id="MobiDB-lite"/>
    </source>
</evidence>
<evidence type="ECO:0000313" key="3">
    <source>
        <dbReference type="Proteomes" id="UP000541444"/>
    </source>
</evidence>
<evidence type="ECO:0000313" key="2">
    <source>
        <dbReference type="EMBL" id="KAF6152130.1"/>
    </source>
</evidence>
<dbReference type="AlphaFoldDB" id="A0A7J7MBH6"/>
<feature type="region of interest" description="Disordered" evidence="1">
    <location>
        <begin position="295"/>
        <end position="333"/>
    </location>
</feature>
<name>A0A7J7MBH6_9MAGN</name>
<sequence>MPKGEPHPSTLPGFRGRRDPERFLTRSRSGRKKKRVEFEDVQPQDIPNPTEDNFPRRCITQLPDGVSHIYYTGKELTYWFYEYCAVGHPIVKEEVKYPAYPRLRAWEKGNRRKTNDQAANLFIIGRYHIDHRTVETITWEPWFDSAVYETEDALNAKLLSCKRIPLQVLNGNCEYYLGDRCWRQVTGEVGHMLTDSQRMGNLDMFGPSTLRAGIAPVVVTSVSVHSLSQDFSLPGEAEGPDLGWHMQWTGRQSARDAQRIQEVEEELVIPRRQLDSIDHQLYAHDLQLRRGRDVRVVPLPPGGGARTRQRRSSLRTREGSTSRRRRGTGDDSV</sequence>
<reference evidence="2 3" key="1">
    <citation type="journal article" date="2020" name="IScience">
        <title>Genome Sequencing of the Endangered Kingdonia uniflora (Circaeasteraceae, Ranunculales) Reveals Potential Mechanisms of Evolutionary Specialization.</title>
        <authorList>
            <person name="Sun Y."/>
            <person name="Deng T."/>
            <person name="Zhang A."/>
            <person name="Moore M.J."/>
            <person name="Landis J.B."/>
            <person name="Lin N."/>
            <person name="Zhang H."/>
            <person name="Zhang X."/>
            <person name="Huang J."/>
            <person name="Zhang X."/>
            <person name="Sun H."/>
            <person name="Wang H."/>
        </authorList>
    </citation>
    <scope>NUCLEOTIDE SEQUENCE [LARGE SCALE GENOMIC DNA]</scope>
    <source>
        <strain evidence="2">TB1705</strain>
        <tissue evidence="2">Leaf</tissue>
    </source>
</reference>
<organism evidence="2 3">
    <name type="scientific">Kingdonia uniflora</name>
    <dbReference type="NCBI Taxonomy" id="39325"/>
    <lineage>
        <taxon>Eukaryota</taxon>
        <taxon>Viridiplantae</taxon>
        <taxon>Streptophyta</taxon>
        <taxon>Embryophyta</taxon>
        <taxon>Tracheophyta</taxon>
        <taxon>Spermatophyta</taxon>
        <taxon>Magnoliopsida</taxon>
        <taxon>Ranunculales</taxon>
        <taxon>Circaeasteraceae</taxon>
        <taxon>Kingdonia</taxon>
    </lineage>
</organism>
<feature type="region of interest" description="Disordered" evidence="1">
    <location>
        <begin position="1"/>
        <end position="55"/>
    </location>
</feature>